<feature type="compositionally biased region" description="Polar residues" evidence="1">
    <location>
        <begin position="342"/>
        <end position="351"/>
    </location>
</feature>
<feature type="compositionally biased region" description="Acidic residues" evidence="1">
    <location>
        <begin position="315"/>
        <end position="324"/>
    </location>
</feature>
<sequence length="449" mass="51356">MSRRVRRLIDVSKKKQGFVSQRDMEGAAHRLSKPADKFSANRAVPSEKPEPYCVVYFRNNPDAVDIRPPADKLQDLYDKLDEDLEPSLKFTTLIQIKSAQYMLHGENSVEALRAHAQLGFFYNENLRPQSALRHLEKAHMLERTNTIEPEETIEIAVETAQAHISLKNESKKNTTTRHVMQAEETLRPYYDTEIEDLHLRYKRNLVKARIFSAKKKYDEALQLYEIALETLQEENDGEETPDEAKLFVEMAETAELQNLRRKAGGYYKRAYDIFQNLGMEESAKNIEDKLPNSDDEDEMEGEEEDIESGNHNYDDNEEEEDTEENLYSPHPPGEEGSRHSSRPSSTNQTAGDTDGENYPVKEPPARLDVAPMVDNLVGNTDENNEEEGETETADGGVSEQNNEDGNESGHQNEEEENNDTDAHDDNNNDEEEENNDTDAHNEEEDNKDE</sequence>
<dbReference type="Proteomes" id="UP001470230">
    <property type="component" value="Unassembled WGS sequence"/>
</dbReference>
<evidence type="ECO:0000313" key="3">
    <source>
        <dbReference type="Proteomes" id="UP001470230"/>
    </source>
</evidence>
<keyword evidence="3" id="KW-1185">Reference proteome</keyword>
<dbReference type="SUPFAM" id="SSF48452">
    <property type="entry name" value="TPR-like"/>
    <property type="match status" value="1"/>
</dbReference>
<feature type="compositionally biased region" description="Acidic residues" evidence="1">
    <location>
        <begin position="293"/>
        <end position="307"/>
    </location>
</feature>
<evidence type="ECO:0000313" key="2">
    <source>
        <dbReference type="EMBL" id="KAK8900292.1"/>
    </source>
</evidence>
<evidence type="ECO:0008006" key="4">
    <source>
        <dbReference type="Google" id="ProtNLM"/>
    </source>
</evidence>
<comment type="caution">
    <text evidence="2">The sequence shown here is derived from an EMBL/GenBank/DDBJ whole genome shotgun (WGS) entry which is preliminary data.</text>
</comment>
<accession>A0ABR2LAC0</accession>
<organism evidence="2 3">
    <name type="scientific">Tritrichomonas musculus</name>
    <dbReference type="NCBI Taxonomy" id="1915356"/>
    <lineage>
        <taxon>Eukaryota</taxon>
        <taxon>Metamonada</taxon>
        <taxon>Parabasalia</taxon>
        <taxon>Tritrichomonadida</taxon>
        <taxon>Tritrichomonadidae</taxon>
        <taxon>Tritrichomonas</taxon>
    </lineage>
</organism>
<dbReference type="SMART" id="SM00028">
    <property type="entry name" value="TPR"/>
    <property type="match status" value="3"/>
</dbReference>
<dbReference type="InterPro" id="IPR011990">
    <property type="entry name" value="TPR-like_helical_dom_sf"/>
</dbReference>
<reference evidence="2 3" key="1">
    <citation type="submission" date="2024-04" db="EMBL/GenBank/DDBJ databases">
        <title>Tritrichomonas musculus Genome.</title>
        <authorList>
            <person name="Alves-Ferreira E."/>
            <person name="Grigg M."/>
            <person name="Lorenzi H."/>
            <person name="Galac M."/>
        </authorList>
    </citation>
    <scope>NUCLEOTIDE SEQUENCE [LARGE SCALE GENOMIC DNA]</scope>
    <source>
        <strain evidence="2 3">EAF2021</strain>
    </source>
</reference>
<dbReference type="EMBL" id="JAPFFF010000001">
    <property type="protein sequence ID" value="KAK8900292.1"/>
    <property type="molecule type" value="Genomic_DNA"/>
</dbReference>
<feature type="compositionally biased region" description="Acidic residues" evidence="1">
    <location>
        <begin position="382"/>
        <end position="392"/>
    </location>
</feature>
<feature type="region of interest" description="Disordered" evidence="1">
    <location>
        <begin position="284"/>
        <end position="449"/>
    </location>
</feature>
<dbReference type="InterPro" id="IPR019734">
    <property type="entry name" value="TPR_rpt"/>
</dbReference>
<gene>
    <name evidence="2" type="ORF">M9Y10_002615</name>
</gene>
<name>A0ABR2LAC0_9EUKA</name>
<protein>
    <recommendedName>
        <fullName evidence="4">TPR Domain containing protein</fullName>
    </recommendedName>
</protein>
<evidence type="ECO:0000256" key="1">
    <source>
        <dbReference type="SAM" id="MobiDB-lite"/>
    </source>
</evidence>
<feature type="compositionally biased region" description="Acidic residues" evidence="1">
    <location>
        <begin position="427"/>
        <end position="449"/>
    </location>
</feature>
<dbReference type="Gene3D" id="1.25.40.10">
    <property type="entry name" value="Tetratricopeptide repeat domain"/>
    <property type="match status" value="1"/>
</dbReference>
<proteinExistence type="predicted"/>